<evidence type="ECO:0000313" key="2">
    <source>
        <dbReference type="Proteomes" id="UP001185755"/>
    </source>
</evidence>
<evidence type="ECO:0000313" key="1">
    <source>
        <dbReference type="EMBL" id="MDV6261461.1"/>
    </source>
</evidence>
<sequence>MDIERWRSRLPVKRASDGEVIGWTVAHSSSGSTPHDEHDEGYLVDAVNPVGITVAQGVSLEDAIAALEERGLASLSLPHWTKAPLPLQSETDLLTPQDDWQWRRVLMTQLDDNRVWIRPAYPSWPERLLEIPLSIPADDVLRPHSPADSD</sequence>
<reference evidence="1 2" key="1">
    <citation type="submission" date="2023-10" db="EMBL/GenBank/DDBJ databases">
        <title>Development of a sustainable strategy for remediation of hydrocarbon-contaminated territories based on the waste exchange concept.</title>
        <authorList>
            <person name="Krivoruchko A."/>
        </authorList>
    </citation>
    <scope>NUCLEOTIDE SEQUENCE [LARGE SCALE GENOMIC DNA]</scope>
    <source>
        <strain evidence="1 2">IEGM 1323</strain>
    </source>
</reference>
<dbReference type="EMBL" id="JAWLJX010000002">
    <property type="protein sequence ID" value="MDV6261461.1"/>
    <property type="molecule type" value="Genomic_DNA"/>
</dbReference>
<accession>A0ABU4BBG3</accession>
<name>A0ABU4BBG3_9NOCA</name>
<organism evidence="1 2">
    <name type="scientific">Rhodococcoides yunnanense</name>
    <dbReference type="NCBI Taxonomy" id="278209"/>
    <lineage>
        <taxon>Bacteria</taxon>
        <taxon>Bacillati</taxon>
        <taxon>Actinomycetota</taxon>
        <taxon>Actinomycetes</taxon>
        <taxon>Mycobacteriales</taxon>
        <taxon>Nocardiaceae</taxon>
        <taxon>Rhodococcoides</taxon>
    </lineage>
</organism>
<keyword evidence="2" id="KW-1185">Reference proteome</keyword>
<comment type="caution">
    <text evidence="1">The sequence shown here is derived from an EMBL/GenBank/DDBJ whole genome shotgun (WGS) entry which is preliminary data.</text>
</comment>
<protein>
    <submittedName>
        <fullName evidence="1">Uncharacterized protein</fullName>
    </submittedName>
</protein>
<dbReference type="Proteomes" id="UP001185755">
    <property type="component" value="Unassembled WGS sequence"/>
</dbReference>
<proteinExistence type="predicted"/>
<gene>
    <name evidence="1" type="ORF">R3P96_08915</name>
</gene>
<dbReference type="RefSeq" id="WP_317564064.1">
    <property type="nucleotide sequence ID" value="NZ_JAWLJX010000002.1"/>
</dbReference>